<dbReference type="Pfam" id="PF07730">
    <property type="entry name" value="HisKA_3"/>
    <property type="match status" value="1"/>
</dbReference>
<dbReference type="PANTHER" id="PTHR24421">
    <property type="entry name" value="NITRATE/NITRITE SENSOR PROTEIN NARX-RELATED"/>
    <property type="match status" value="1"/>
</dbReference>
<feature type="transmembrane region" description="Helical" evidence="10">
    <location>
        <begin position="103"/>
        <end position="121"/>
    </location>
</feature>
<evidence type="ECO:0000256" key="4">
    <source>
        <dbReference type="ARBA" id="ARBA00022679"/>
    </source>
</evidence>
<dbReference type="SUPFAM" id="SSF55874">
    <property type="entry name" value="ATPase domain of HSP90 chaperone/DNA topoisomerase II/histidine kinase"/>
    <property type="match status" value="1"/>
</dbReference>
<keyword evidence="10" id="KW-0472">Membrane</keyword>
<organism evidence="13 14">
    <name type="scientific">Microbispora corallina</name>
    <dbReference type="NCBI Taxonomy" id="83302"/>
    <lineage>
        <taxon>Bacteria</taxon>
        <taxon>Bacillati</taxon>
        <taxon>Actinomycetota</taxon>
        <taxon>Actinomycetes</taxon>
        <taxon>Streptosporangiales</taxon>
        <taxon>Streptosporangiaceae</taxon>
        <taxon>Microbispora</taxon>
    </lineage>
</organism>
<evidence type="ECO:0000256" key="10">
    <source>
        <dbReference type="SAM" id="Phobius"/>
    </source>
</evidence>
<protein>
    <recommendedName>
        <fullName evidence="2">histidine kinase</fullName>
        <ecNumber evidence="2">2.7.13.3</ecNumber>
    </recommendedName>
</protein>
<evidence type="ECO:0000256" key="8">
    <source>
        <dbReference type="ARBA" id="ARBA00023012"/>
    </source>
</evidence>
<keyword evidence="10" id="KW-0812">Transmembrane</keyword>
<dbReference type="Gene3D" id="1.20.5.1930">
    <property type="match status" value="1"/>
</dbReference>
<name>A0ABQ4FVP4_9ACTN</name>
<comment type="caution">
    <text evidence="13">The sequence shown here is derived from an EMBL/GenBank/DDBJ whole genome shotgun (WGS) entry which is preliminary data.</text>
</comment>
<accession>A0ABQ4FVP4</accession>
<feature type="transmembrane region" description="Helical" evidence="10">
    <location>
        <begin position="35"/>
        <end position="52"/>
    </location>
</feature>
<evidence type="ECO:0000313" key="13">
    <source>
        <dbReference type="EMBL" id="GIH38900.1"/>
    </source>
</evidence>
<keyword evidence="6" id="KW-0418">Kinase</keyword>
<comment type="catalytic activity">
    <reaction evidence="1">
        <text>ATP + protein L-histidine = ADP + protein N-phospho-L-histidine.</text>
        <dbReference type="EC" id="2.7.13.3"/>
    </reaction>
</comment>
<dbReference type="Gene3D" id="3.30.565.10">
    <property type="entry name" value="Histidine kinase-like ATPase, C-terminal domain"/>
    <property type="match status" value="1"/>
</dbReference>
<sequence>MRTVPAWDAVAALLLGAFMAAGSLVVRVTQPDARPVTTLGVALLVGCGLPLAVRRALPVLAFALAVGAATAYLALRFGGWPVYIGAFAGLVALVSGVVRTRRWVPPAAVGGVAVAVATGPTEGWDPIKMVAVAVIWAAVAVVTALSAQVRRRLAEQEAAAQVAQERLRIARELHDVLSHSLASISLQAGVALHLVDRRPEQAGQALHAIREISNEALAQARVALSAVRGAGEAGPGLADLDALVTSVRASGLRVDLDTRLGGRPVPEVIGATAYRVVQEALTNVMRHAGPGVHARTRVARAGDWLEIDVTDDGAGAEAPALGHGLRGMAERVDAAGGELRAGPAPGGGFALHARLPLGAA</sequence>
<evidence type="ECO:0000256" key="7">
    <source>
        <dbReference type="ARBA" id="ARBA00022840"/>
    </source>
</evidence>
<evidence type="ECO:0000256" key="2">
    <source>
        <dbReference type="ARBA" id="ARBA00012438"/>
    </source>
</evidence>
<dbReference type="EC" id="2.7.13.3" evidence="2"/>
<dbReference type="InterPro" id="IPR050482">
    <property type="entry name" value="Sensor_HK_TwoCompSys"/>
</dbReference>
<dbReference type="InterPro" id="IPR036890">
    <property type="entry name" value="HATPase_C_sf"/>
</dbReference>
<gene>
    <name evidence="13" type="ORF">Mco01_19000</name>
</gene>
<dbReference type="EMBL" id="BOOC01000005">
    <property type="protein sequence ID" value="GIH38900.1"/>
    <property type="molecule type" value="Genomic_DNA"/>
</dbReference>
<feature type="domain" description="Histidine kinase/HSP90-like ATPase" evidence="11">
    <location>
        <begin position="273"/>
        <end position="357"/>
    </location>
</feature>
<dbReference type="CDD" id="cd16917">
    <property type="entry name" value="HATPase_UhpB-NarQ-NarX-like"/>
    <property type="match status" value="1"/>
</dbReference>
<keyword evidence="10" id="KW-1133">Transmembrane helix</keyword>
<keyword evidence="14" id="KW-1185">Reference proteome</keyword>
<dbReference type="PANTHER" id="PTHR24421:SF10">
    <property type="entry name" value="NITRATE_NITRITE SENSOR PROTEIN NARQ"/>
    <property type="match status" value="1"/>
</dbReference>
<feature type="transmembrane region" description="Helical" evidence="10">
    <location>
        <begin position="80"/>
        <end position="98"/>
    </location>
</feature>
<evidence type="ECO:0000256" key="9">
    <source>
        <dbReference type="SAM" id="Coils"/>
    </source>
</evidence>
<keyword evidence="3" id="KW-0597">Phosphoprotein</keyword>
<dbReference type="Proteomes" id="UP000603904">
    <property type="component" value="Unassembled WGS sequence"/>
</dbReference>
<evidence type="ECO:0000256" key="6">
    <source>
        <dbReference type="ARBA" id="ARBA00022777"/>
    </source>
</evidence>
<feature type="coiled-coil region" evidence="9">
    <location>
        <begin position="146"/>
        <end position="173"/>
    </location>
</feature>
<keyword evidence="5" id="KW-0547">Nucleotide-binding</keyword>
<evidence type="ECO:0000259" key="11">
    <source>
        <dbReference type="Pfam" id="PF02518"/>
    </source>
</evidence>
<feature type="transmembrane region" description="Helical" evidence="10">
    <location>
        <begin position="127"/>
        <end position="147"/>
    </location>
</feature>
<dbReference type="InterPro" id="IPR003594">
    <property type="entry name" value="HATPase_dom"/>
</dbReference>
<dbReference type="InterPro" id="IPR011712">
    <property type="entry name" value="Sig_transdc_His_kin_sub3_dim/P"/>
</dbReference>
<evidence type="ECO:0000256" key="3">
    <source>
        <dbReference type="ARBA" id="ARBA00022553"/>
    </source>
</evidence>
<proteinExistence type="predicted"/>
<keyword evidence="9" id="KW-0175">Coiled coil</keyword>
<evidence type="ECO:0000256" key="1">
    <source>
        <dbReference type="ARBA" id="ARBA00000085"/>
    </source>
</evidence>
<dbReference type="Pfam" id="PF02518">
    <property type="entry name" value="HATPase_c"/>
    <property type="match status" value="1"/>
</dbReference>
<evidence type="ECO:0000259" key="12">
    <source>
        <dbReference type="Pfam" id="PF07730"/>
    </source>
</evidence>
<keyword evidence="7" id="KW-0067">ATP-binding</keyword>
<keyword evidence="4" id="KW-0808">Transferase</keyword>
<keyword evidence="8" id="KW-0902">Two-component regulatory system</keyword>
<feature type="domain" description="Signal transduction histidine kinase subgroup 3 dimerisation and phosphoacceptor" evidence="12">
    <location>
        <begin position="165"/>
        <end position="229"/>
    </location>
</feature>
<evidence type="ECO:0000313" key="14">
    <source>
        <dbReference type="Proteomes" id="UP000603904"/>
    </source>
</evidence>
<reference evidence="13 14" key="1">
    <citation type="submission" date="2021-01" db="EMBL/GenBank/DDBJ databases">
        <title>Whole genome shotgun sequence of Microbispora corallina NBRC 16416.</title>
        <authorList>
            <person name="Komaki H."/>
            <person name="Tamura T."/>
        </authorList>
    </citation>
    <scope>NUCLEOTIDE SEQUENCE [LARGE SCALE GENOMIC DNA]</scope>
    <source>
        <strain evidence="13 14">NBRC 16416</strain>
    </source>
</reference>
<evidence type="ECO:0000256" key="5">
    <source>
        <dbReference type="ARBA" id="ARBA00022741"/>
    </source>
</evidence>